<evidence type="ECO:0000313" key="1">
    <source>
        <dbReference type="EMBL" id="PLN83664.1"/>
    </source>
</evidence>
<protein>
    <submittedName>
        <fullName evidence="1">Endoribonuclease L-PSP/chorismate mutase-like protein</fullName>
    </submittedName>
</protein>
<dbReference type="EMBL" id="KZ559517">
    <property type="protein sequence ID" value="PLN83664.1"/>
    <property type="molecule type" value="Genomic_DNA"/>
</dbReference>
<dbReference type="AlphaFoldDB" id="A0A2J5I1V0"/>
<dbReference type="Proteomes" id="UP000235023">
    <property type="component" value="Unassembled WGS sequence"/>
</dbReference>
<dbReference type="Gene3D" id="3.30.1330.40">
    <property type="entry name" value="RutC-like"/>
    <property type="match status" value="1"/>
</dbReference>
<dbReference type="InterPro" id="IPR035959">
    <property type="entry name" value="RutC-like_sf"/>
</dbReference>
<dbReference type="InterPro" id="IPR006175">
    <property type="entry name" value="YjgF/YER057c/UK114"/>
</dbReference>
<dbReference type="OrthoDB" id="309640at2759"/>
<dbReference type="Pfam" id="PF01042">
    <property type="entry name" value="Ribonuc_L-PSP"/>
    <property type="match status" value="1"/>
</dbReference>
<name>A0A2J5I1V0_9EURO</name>
<keyword evidence="2" id="KW-1185">Reference proteome</keyword>
<dbReference type="SUPFAM" id="SSF55298">
    <property type="entry name" value="YjgF-like"/>
    <property type="match status" value="1"/>
</dbReference>
<reference evidence="2" key="1">
    <citation type="submission" date="2017-12" db="EMBL/GenBank/DDBJ databases">
        <authorList>
            <consortium name="DOE Joint Genome Institute"/>
            <person name="Mondo S.J."/>
            <person name="Kjaerbolling I."/>
            <person name="Vesth T.C."/>
            <person name="Frisvad J.C."/>
            <person name="Nybo J.L."/>
            <person name="Theobald S."/>
            <person name="Kuo A."/>
            <person name="Bowyer P."/>
            <person name="Matsuda Y."/>
            <person name="Lyhne E.K."/>
            <person name="Kogle M.E."/>
            <person name="Clum A."/>
            <person name="Lipzen A."/>
            <person name="Salamov A."/>
            <person name="Ngan C.Y."/>
            <person name="Daum C."/>
            <person name="Chiniquy J."/>
            <person name="Barry K."/>
            <person name="LaButti K."/>
            <person name="Haridas S."/>
            <person name="Simmons B.A."/>
            <person name="Magnuson J.K."/>
            <person name="Mortensen U.H."/>
            <person name="Larsen T.O."/>
            <person name="Grigoriev I.V."/>
            <person name="Baker S.E."/>
            <person name="Andersen M.R."/>
            <person name="Nordberg H.P."/>
            <person name="Cantor M.N."/>
            <person name="Hua S.X."/>
        </authorList>
    </citation>
    <scope>NUCLEOTIDE SEQUENCE [LARGE SCALE GENOMIC DNA]</scope>
    <source>
        <strain evidence="2">IBT 19404</strain>
    </source>
</reference>
<evidence type="ECO:0000313" key="2">
    <source>
        <dbReference type="Proteomes" id="UP000235023"/>
    </source>
</evidence>
<gene>
    <name evidence="1" type="ORF">BDW42DRAFT_192105</name>
</gene>
<proteinExistence type="predicted"/>
<sequence>MSSFTYHSLPGFGEQCCEEYGFSDACIIGDRIIVTGQTGMNPITLQTSADIGEQVAQAFENINNLIVHALGKEGHPAHHEGKSGWEHVVKLHAYFVGLSSIRDQARALMVRSIKQWCPNHQPLFTMVGIESLPFPEHHVELEVFVQARMVRFVTNESAS</sequence>
<organism evidence="1 2">
    <name type="scientific">Aspergillus taichungensis</name>
    <dbReference type="NCBI Taxonomy" id="482145"/>
    <lineage>
        <taxon>Eukaryota</taxon>
        <taxon>Fungi</taxon>
        <taxon>Dikarya</taxon>
        <taxon>Ascomycota</taxon>
        <taxon>Pezizomycotina</taxon>
        <taxon>Eurotiomycetes</taxon>
        <taxon>Eurotiomycetidae</taxon>
        <taxon>Eurotiales</taxon>
        <taxon>Aspergillaceae</taxon>
        <taxon>Aspergillus</taxon>
        <taxon>Aspergillus subgen. Circumdati</taxon>
    </lineage>
</organism>
<dbReference type="PANTHER" id="PTHR43857:SF1">
    <property type="entry name" value="YJGH FAMILY PROTEIN"/>
    <property type="match status" value="1"/>
</dbReference>
<dbReference type="PANTHER" id="PTHR43857">
    <property type="entry name" value="BLR7761 PROTEIN"/>
    <property type="match status" value="1"/>
</dbReference>
<accession>A0A2J5I1V0</accession>